<evidence type="ECO:0000256" key="3">
    <source>
        <dbReference type="ARBA" id="ARBA00022827"/>
    </source>
</evidence>
<dbReference type="RefSeq" id="WP_121586524.1">
    <property type="nucleotide sequence ID" value="NZ_RCHT01000006.1"/>
</dbReference>
<accession>A0A498CW43</accession>
<dbReference type="SUPFAM" id="SSF51905">
    <property type="entry name" value="FAD/NAD(P)-binding domain"/>
    <property type="match status" value="1"/>
</dbReference>
<dbReference type="InterPro" id="IPR036188">
    <property type="entry name" value="FAD/NAD-bd_sf"/>
</dbReference>
<dbReference type="SUPFAM" id="SSF160996">
    <property type="entry name" value="HI0933 insert domain-like"/>
    <property type="match status" value="1"/>
</dbReference>
<dbReference type="Pfam" id="PF22780">
    <property type="entry name" value="HI0933_like_1st"/>
    <property type="match status" value="1"/>
</dbReference>
<dbReference type="InterPro" id="IPR004792">
    <property type="entry name" value="BaiN-like"/>
</dbReference>
<keyword evidence="3" id="KW-0274">FAD</keyword>
<keyword evidence="7" id="KW-1185">Reference proteome</keyword>
<dbReference type="PANTHER" id="PTHR42887:SF2">
    <property type="entry name" value="OS12G0638800 PROTEIN"/>
    <property type="match status" value="1"/>
</dbReference>
<dbReference type="InterPro" id="IPR055178">
    <property type="entry name" value="RsdA/BaiN/AoA(So)-like_dom"/>
</dbReference>
<dbReference type="Gene3D" id="2.40.30.10">
    <property type="entry name" value="Translation factors"/>
    <property type="match status" value="1"/>
</dbReference>
<dbReference type="Gene3D" id="3.50.50.60">
    <property type="entry name" value="FAD/NAD(P)-binding domain"/>
    <property type="match status" value="1"/>
</dbReference>
<evidence type="ECO:0000259" key="4">
    <source>
        <dbReference type="Pfam" id="PF03486"/>
    </source>
</evidence>
<dbReference type="PRINTS" id="PR00368">
    <property type="entry name" value="FADPNR"/>
</dbReference>
<comment type="cofactor">
    <cofactor evidence="1">
        <name>FAD</name>
        <dbReference type="ChEBI" id="CHEBI:57692"/>
    </cofactor>
</comment>
<dbReference type="InterPro" id="IPR057661">
    <property type="entry name" value="RsdA/BaiN/AoA(So)_Rossmann"/>
</dbReference>
<organism evidence="6 7">
    <name type="scientific">Anaerotruncus massiliensis</name>
    <name type="common">ex Liu et al. 2021</name>
    <dbReference type="NCBI Taxonomy" id="2321404"/>
    <lineage>
        <taxon>Bacteria</taxon>
        <taxon>Bacillati</taxon>
        <taxon>Bacillota</taxon>
        <taxon>Clostridia</taxon>
        <taxon>Eubacteriales</taxon>
        <taxon>Oscillospiraceae</taxon>
        <taxon>Anaerotruncus</taxon>
    </lineage>
</organism>
<dbReference type="InterPro" id="IPR023166">
    <property type="entry name" value="BaiN-like_dom_sf"/>
</dbReference>
<sequence>MSDLVVIGGGAAGLFAAGFAAKGGASVTVLERGARPARKLLITGKGRCNVTNNCSPEDFLRNVRTNPRFLYGAASAFSPADAMAFFESLGVPLKTERGGRVFPVSDRAADVADALVRFAKASGARLEASARVTDILAEGGGVRGVRLEDGRELSADAVLVATGGCSYPATGSTGDGWRLAKALGHTVVPARASLVPVRAKEPWCAELMGLSLKNVTLTLRDARGKAVFSELGEMLFTHFGVSGPLVLSASSYLTGDPGGFRMEIDLKPGLDDRQLDARLLRDFSAAKNRDFINALDQLLPKKLIPVAVKLSGIPPDRKVNAVTREERRAFAALLKALPVTPAGLLPVEAGVVTAGGVAVREIDPRTMESKLVKGLYFAGEVIDVDALTGGYNLQIAWSTAFLAAKGVNRNG</sequence>
<reference evidence="6 7" key="1">
    <citation type="submission" date="2018-10" db="EMBL/GenBank/DDBJ databases">
        <title>Anaerotruncus faecis sp. nov., isolated from human feces.</title>
        <authorList>
            <person name="Wang Y.-J."/>
        </authorList>
    </citation>
    <scope>NUCLEOTIDE SEQUENCE [LARGE SCALE GENOMIC DNA]</scope>
    <source>
        <strain evidence="6 7">22A2-44</strain>
    </source>
</reference>
<evidence type="ECO:0000259" key="5">
    <source>
        <dbReference type="Pfam" id="PF22780"/>
    </source>
</evidence>
<dbReference type="Gene3D" id="1.10.8.260">
    <property type="entry name" value="HI0933 insert domain-like"/>
    <property type="match status" value="1"/>
</dbReference>
<evidence type="ECO:0000256" key="2">
    <source>
        <dbReference type="ARBA" id="ARBA00022630"/>
    </source>
</evidence>
<evidence type="ECO:0000313" key="6">
    <source>
        <dbReference type="EMBL" id="RLL12456.1"/>
    </source>
</evidence>
<feature type="domain" description="RsdA/BaiN/AoA(So)-like insert" evidence="5">
    <location>
        <begin position="191"/>
        <end position="348"/>
    </location>
</feature>
<evidence type="ECO:0000313" key="7">
    <source>
        <dbReference type="Proteomes" id="UP000276301"/>
    </source>
</evidence>
<feature type="domain" description="RsdA/BaiN/AoA(So)-like Rossmann fold-like" evidence="4">
    <location>
        <begin position="3"/>
        <end position="405"/>
    </location>
</feature>
<gene>
    <name evidence="6" type="ORF">D4A47_05650</name>
</gene>
<dbReference type="Proteomes" id="UP000276301">
    <property type="component" value="Unassembled WGS sequence"/>
</dbReference>
<keyword evidence="2" id="KW-0285">Flavoprotein</keyword>
<dbReference type="NCBIfam" id="TIGR00275">
    <property type="entry name" value="aminoacetone oxidase family FAD-binding enzyme"/>
    <property type="match status" value="1"/>
</dbReference>
<dbReference type="PRINTS" id="PR00411">
    <property type="entry name" value="PNDRDTASEI"/>
</dbReference>
<protein>
    <submittedName>
        <fullName evidence="6">NAD(P)/FAD-dependent oxidoreductase</fullName>
    </submittedName>
</protein>
<dbReference type="AlphaFoldDB" id="A0A498CW43"/>
<proteinExistence type="predicted"/>
<dbReference type="PANTHER" id="PTHR42887">
    <property type="entry name" value="OS12G0638800 PROTEIN"/>
    <property type="match status" value="1"/>
</dbReference>
<evidence type="ECO:0000256" key="1">
    <source>
        <dbReference type="ARBA" id="ARBA00001974"/>
    </source>
</evidence>
<dbReference type="Pfam" id="PF03486">
    <property type="entry name" value="HI0933_like"/>
    <property type="match status" value="1"/>
</dbReference>
<comment type="caution">
    <text evidence="6">The sequence shown here is derived from an EMBL/GenBank/DDBJ whole genome shotgun (WGS) entry which is preliminary data.</text>
</comment>
<name>A0A498CW43_9FIRM</name>
<dbReference type="EMBL" id="RCHT01000006">
    <property type="protein sequence ID" value="RLL12456.1"/>
    <property type="molecule type" value="Genomic_DNA"/>
</dbReference>